<accession>A0A939C287</accession>
<evidence type="ECO:0000313" key="2">
    <source>
        <dbReference type="Proteomes" id="UP000663792"/>
    </source>
</evidence>
<evidence type="ECO:0008006" key="3">
    <source>
        <dbReference type="Google" id="ProtNLM"/>
    </source>
</evidence>
<proteinExistence type="predicted"/>
<dbReference type="Gene3D" id="3.10.450.50">
    <property type="match status" value="1"/>
</dbReference>
<sequence length="125" mass="13587">MSAANAKTVEDARARFPLLFNEGRFDELGTWFYAEDAIALPADHDLIEGRGPICDYLAGLREATGLRFELGVLKIVAGASSASVIGTYVATTADGARAEGLTHEAWVRQSDGTWKCSVDMWHDRP</sequence>
<dbReference type="RefSeq" id="WP_205260921.1">
    <property type="nucleotide sequence ID" value="NZ_JAERWK010000015.1"/>
</dbReference>
<dbReference type="Proteomes" id="UP000663792">
    <property type="component" value="Unassembled WGS sequence"/>
</dbReference>
<dbReference type="AlphaFoldDB" id="A0A939C287"/>
<name>A0A939C287_9ACTN</name>
<gene>
    <name evidence="1" type="ORF">JL106_11800</name>
</gene>
<organism evidence="1 2">
    <name type="scientific">Nakamurella leprariae</name>
    <dbReference type="NCBI Taxonomy" id="2803911"/>
    <lineage>
        <taxon>Bacteria</taxon>
        <taxon>Bacillati</taxon>
        <taxon>Actinomycetota</taxon>
        <taxon>Actinomycetes</taxon>
        <taxon>Nakamurellales</taxon>
        <taxon>Nakamurellaceae</taxon>
        <taxon>Nakamurella</taxon>
    </lineage>
</organism>
<dbReference type="EMBL" id="JAERWK010000015">
    <property type="protein sequence ID" value="MBM9467964.1"/>
    <property type="molecule type" value="Genomic_DNA"/>
</dbReference>
<comment type="caution">
    <text evidence="1">The sequence shown here is derived from an EMBL/GenBank/DDBJ whole genome shotgun (WGS) entry which is preliminary data.</text>
</comment>
<dbReference type="InterPro" id="IPR032710">
    <property type="entry name" value="NTF2-like_dom_sf"/>
</dbReference>
<reference evidence="1" key="1">
    <citation type="submission" date="2021-01" db="EMBL/GenBank/DDBJ databases">
        <title>YIM 132084 draft genome.</title>
        <authorList>
            <person name="An D."/>
        </authorList>
    </citation>
    <scope>NUCLEOTIDE SEQUENCE</scope>
    <source>
        <strain evidence="1">YIM 132084</strain>
    </source>
</reference>
<dbReference type="SUPFAM" id="SSF54427">
    <property type="entry name" value="NTF2-like"/>
    <property type="match status" value="1"/>
</dbReference>
<evidence type="ECO:0000313" key="1">
    <source>
        <dbReference type="EMBL" id="MBM9467964.1"/>
    </source>
</evidence>
<keyword evidence="2" id="KW-1185">Reference proteome</keyword>
<protein>
    <recommendedName>
        <fullName evidence="3">DUF4440 domain-containing protein</fullName>
    </recommendedName>
</protein>